<organism evidence="1 2">
    <name type="scientific">Mikania micrantha</name>
    <name type="common">bitter vine</name>
    <dbReference type="NCBI Taxonomy" id="192012"/>
    <lineage>
        <taxon>Eukaryota</taxon>
        <taxon>Viridiplantae</taxon>
        <taxon>Streptophyta</taxon>
        <taxon>Embryophyta</taxon>
        <taxon>Tracheophyta</taxon>
        <taxon>Spermatophyta</taxon>
        <taxon>Magnoliopsida</taxon>
        <taxon>eudicotyledons</taxon>
        <taxon>Gunneridae</taxon>
        <taxon>Pentapetalae</taxon>
        <taxon>asterids</taxon>
        <taxon>campanulids</taxon>
        <taxon>Asterales</taxon>
        <taxon>Asteraceae</taxon>
        <taxon>Asteroideae</taxon>
        <taxon>Heliantheae alliance</taxon>
        <taxon>Eupatorieae</taxon>
        <taxon>Mikania</taxon>
    </lineage>
</organism>
<dbReference type="AlphaFoldDB" id="A0A5N6P261"/>
<protein>
    <submittedName>
        <fullName evidence="1">Uncharacterized protein</fullName>
    </submittedName>
</protein>
<sequence length="240" mass="28299">MVFRVASDDDDTFEPTTPSESLRKKLNIITTDPYLPLKDHVAFETQGFHKSEMEGVVYQVRKNFSLQMNKTQPLMKSVKLQWKTKNKYQSLIGEANEYWKSRQLRIQENKKRLQELGVKDIVQSLTSNKRRAKRRMVLIDEADDKDDDIFEGAPKKVRSLTQKAEIWKMVSNERILFMFNKFGKPMGDEDKELLQYLGTLVRMLEHYTKLEPRNFKDRALIDQTEEDTHEKLQEGSSTFK</sequence>
<proteinExistence type="predicted"/>
<keyword evidence="2" id="KW-1185">Reference proteome</keyword>
<evidence type="ECO:0000313" key="1">
    <source>
        <dbReference type="EMBL" id="KAD5802613.1"/>
    </source>
</evidence>
<accession>A0A5N6P261</accession>
<gene>
    <name evidence="1" type="ORF">E3N88_13973</name>
</gene>
<dbReference type="EMBL" id="SZYD01000007">
    <property type="protein sequence ID" value="KAD5802613.1"/>
    <property type="molecule type" value="Genomic_DNA"/>
</dbReference>
<dbReference type="Proteomes" id="UP000326396">
    <property type="component" value="Linkage Group LG15"/>
</dbReference>
<reference evidence="1 2" key="1">
    <citation type="submission" date="2019-05" db="EMBL/GenBank/DDBJ databases">
        <title>Mikania micrantha, genome provides insights into the molecular mechanism of rapid growth.</title>
        <authorList>
            <person name="Liu B."/>
        </authorList>
    </citation>
    <scope>NUCLEOTIDE SEQUENCE [LARGE SCALE GENOMIC DNA]</scope>
    <source>
        <strain evidence="1">NLD-2019</strain>
        <tissue evidence="1">Leaf</tissue>
    </source>
</reference>
<name>A0A5N6P261_9ASTR</name>
<evidence type="ECO:0000313" key="2">
    <source>
        <dbReference type="Proteomes" id="UP000326396"/>
    </source>
</evidence>
<comment type="caution">
    <text evidence="1">The sequence shown here is derived from an EMBL/GenBank/DDBJ whole genome shotgun (WGS) entry which is preliminary data.</text>
</comment>